<proteinExistence type="predicted"/>
<protein>
    <submittedName>
        <fullName evidence="3">248_t:CDS:1</fullName>
    </submittedName>
</protein>
<reference evidence="3" key="1">
    <citation type="submission" date="2022-08" db="EMBL/GenBank/DDBJ databases">
        <authorList>
            <person name="Kallberg Y."/>
            <person name="Tangrot J."/>
            <person name="Rosling A."/>
        </authorList>
    </citation>
    <scope>NUCLEOTIDE SEQUENCE</scope>
    <source>
        <strain evidence="3">Wild A</strain>
    </source>
</reference>
<dbReference type="PANTHER" id="PTHR35601">
    <property type="entry name" value="TOXIN RELE"/>
    <property type="match status" value="1"/>
</dbReference>
<dbReference type="OrthoDB" id="2482249at2759"/>
<keyword evidence="4" id="KW-1185">Reference proteome</keyword>
<dbReference type="SUPFAM" id="SSF143011">
    <property type="entry name" value="RelE-like"/>
    <property type="match status" value="1"/>
</dbReference>
<accession>A0A9W4SM04</accession>
<feature type="region of interest" description="Disordered" evidence="2">
    <location>
        <begin position="312"/>
        <end position="349"/>
    </location>
</feature>
<evidence type="ECO:0000256" key="1">
    <source>
        <dbReference type="SAM" id="Coils"/>
    </source>
</evidence>
<name>A0A9W4SM04_9GLOM</name>
<evidence type="ECO:0000313" key="4">
    <source>
        <dbReference type="Proteomes" id="UP001153678"/>
    </source>
</evidence>
<dbReference type="AlphaFoldDB" id="A0A9W4SM04"/>
<dbReference type="EMBL" id="CAMKVN010001144">
    <property type="protein sequence ID" value="CAI2173970.1"/>
    <property type="molecule type" value="Genomic_DNA"/>
</dbReference>
<organism evidence="3 4">
    <name type="scientific">Funneliformis geosporum</name>
    <dbReference type="NCBI Taxonomy" id="1117311"/>
    <lineage>
        <taxon>Eukaryota</taxon>
        <taxon>Fungi</taxon>
        <taxon>Fungi incertae sedis</taxon>
        <taxon>Mucoromycota</taxon>
        <taxon>Glomeromycotina</taxon>
        <taxon>Glomeromycetes</taxon>
        <taxon>Glomerales</taxon>
        <taxon>Glomeraceae</taxon>
        <taxon>Funneliformis</taxon>
    </lineage>
</organism>
<keyword evidence="1" id="KW-0175">Coiled coil</keyword>
<gene>
    <name evidence="3" type="ORF">FWILDA_LOCUS6354</name>
</gene>
<sequence length="349" mass="41056">NVKRRVLADIEKKRHQKKTNRTSINNENNNKFPLSHFLECFKGYFFELVEGNEYMTNTTIKKNNISITIKLKLPEGLEKQLTYLEVVSKRSKEFIIKEALVQYLENAEDVAKIYEREREKGNKKYTTKELLEELNLKEITKKKFIYKVENYLAEDPHGRGKPLKGNLKGQHRYRFSEYRVIYKIFQTKVIIEILEVDNRINSQTPKSKVLSNLSTSLMLGFEGSLEEEPAEFREELKQEFYKWLDTSKINANAPVELKCALFDFHEILECRFEKAQKDRTNRKREYKIGSPEYNKKMQAVFQKSQEAIQSGKVNEMDDSPFNGDPQAGKTTFETIANSLSDPERDNFHF</sequence>
<dbReference type="InterPro" id="IPR035093">
    <property type="entry name" value="RelE/ParE_toxin_dom_sf"/>
</dbReference>
<dbReference type="Proteomes" id="UP001153678">
    <property type="component" value="Unassembled WGS sequence"/>
</dbReference>
<evidence type="ECO:0000256" key="2">
    <source>
        <dbReference type="SAM" id="MobiDB-lite"/>
    </source>
</evidence>
<feature type="compositionally biased region" description="Polar residues" evidence="2">
    <location>
        <begin position="328"/>
        <end position="340"/>
    </location>
</feature>
<feature type="non-terminal residue" evidence="3">
    <location>
        <position position="1"/>
    </location>
</feature>
<dbReference type="PANTHER" id="PTHR35601:SF1">
    <property type="entry name" value="TOXIN RELE"/>
    <property type="match status" value="1"/>
</dbReference>
<dbReference type="CDD" id="cd21631">
    <property type="entry name" value="RHH_CopG_NikR-like"/>
    <property type="match status" value="1"/>
</dbReference>
<comment type="caution">
    <text evidence="3">The sequence shown here is derived from an EMBL/GenBank/DDBJ whole genome shotgun (WGS) entry which is preliminary data.</text>
</comment>
<dbReference type="Gene3D" id="3.30.2310.20">
    <property type="entry name" value="RelE-like"/>
    <property type="match status" value="1"/>
</dbReference>
<evidence type="ECO:0000313" key="3">
    <source>
        <dbReference type="EMBL" id="CAI2173970.1"/>
    </source>
</evidence>
<feature type="coiled-coil region" evidence="1">
    <location>
        <begin position="97"/>
        <end position="124"/>
    </location>
</feature>